<dbReference type="Gene3D" id="3.20.20.70">
    <property type="entry name" value="Aldolase class I"/>
    <property type="match status" value="1"/>
</dbReference>
<dbReference type="RefSeq" id="WP_143913193.1">
    <property type="nucleotide sequence ID" value="NZ_VLNT01000006.1"/>
</dbReference>
<dbReference type="InterPro" id="IPR013785">
    <property type="entry name" value="Aldolase_TIM"/>
</dbReference>
<keyword evidence="2 7" id="KW-0285">Flavoprotein</keyword>
<reference evidence="9 10" key="1">
    <citation type="submission" date="2019-07" db="EMBL/GenBank/DDBJ databases">
        <authorList>
            <person name="Zhao L.H."/>
        </authorList>
    </citation>
    <scope>NUCLEOTIDE SEQUENCE [LARGE SCALE GENOMIC DNA]</scope>
    <source>
        <strain evidence="9 10">Co35</strain>
    </source>
</reference>
<feature type="binding site" evidence="7">
    <location>
        <begin position="314"/>
        <end position="315"/>
    </location>
    <ligand>
        <name>FMN</name>
        <dbReference type="ChEBI" id="CHEBI:58210"/>
    </ligand>
</feature>
<feature type="domain" description="FMN hydroxy acid dehydrogenase" evidence="8">
    <location>
        <begin position="13"/>
        <end position="364"/>
    </location>
</feature>
<evidence type="ECO:0000256" key="6">
    <source>
        <dbReference type="PIRSR" id="PIRSR000138-1"/>
    </source>
</evidence>
<evidence type="ECO:0000256" key="7">
    <source>
        <dbReference type="PIRSR" id="PIRSR000138-2"/>
    </source>
</evidence>
<dbReference type="InterPro" id="IPR037396">
    <property type="entry name" value="FMN_HAD"/>
</dbReference>
<feature type="binding site" evidence="7">
    <location>
        <position position="176"/>
    </location>
    <ligand>
        <name>glyoxylate</name>
        <dbReference type="ChEBI" id="CHEBI:36655"/>
    </ligand>
</feature>
<name>A0A554S9Y7_9ACTN</name>
<feature type="binding site" evidence="7">
    <location>
        <position position="263"/>
    </location>
    <ligand>
        <name>glyoxylate</name>
        <dbReference type="ChEBI" id="CHEBI:36655"/>
    </ligand>
</feature>
<comment type="similarity">
    <text evidence="5">Belongs to the FMN-dependent alpha-hydroxy acid dehydrogenase family.</text>
</comment>
<dbReference type="EMBL" id="VLNT01000006">
    <property type="protein sequence ID" value="TSD63139.1"/>
    <property type="molecule type" value="Genomic_DNA"/>
</dbReference>
<comment type="cofactor">
    <cofactor evidence="1">
        <name>FMN</name>
        <dbReference type="ChEBI" id="CHEBI:58210"/>
    </cofactor>
</comment>
<feature type="binding site" evidence="7">
    <location>
        <position position="167"/>
    </location>
    <ligand>
        <name>glyoxylate</name>
        <dbReference type="ChEBI" id="CHEBI:36655"/>
    </ligand>
</feature>
<dbReference type="CDD" id="cd02809">
    <property type="entry name" value="alpha_hydroxyacid_oxid_FMN"/>
    <property type="match status" value="1"/>
</dbReference>
<feature type="binding site" evidence="7">
    <location>
        <position position="141"/>
    </location>
    <ligand>
        <name>FMN</name>
        <dbReference type="ChEBI" id="CHEBI:58210"/>
    </ligand>
</feature>
<dbReference type="PROSITE" id="PS51349">
    <property type="entry name" value="FMN_HYDROXY_ACID_DH_2"/>
    <property type="match status" value="1"/>
</dbReference>
<evidence type="ECO:0000313" key="10">
    <source>
        <dbReference type="Proteomes" id="UP000316988"/>
    </source>
</evidence>
<proteinExistence type="inferred from homology"/>
<dbReference type="PANTHER" id="PTHR10578">
    <property type="entry name" value="S -2-HYDROXY-ACID OXIDASE-RELATED"/>
    <property type="match status" value="1"/>
</dbReference>
<evidence type="ECO:0000256" key="5">
    <source>
        <dbReference type="ARBA" id="ARBA00024042"/>
    </source>
</evidence>
<evidence type="ECO:0000256" key="2">
    <source>
        <dbReference type="ARBA" id="ARBA00022630"/>
    </source>
</evidence>
<dbReference type="Proteomes" id="UP000316988">
    <property type="component" value="Unassembled WGS sequence"/>
</dbReference>
<evidence type="ECO:0000256" key="3">
    <source>
        <dbReference type="ARBA" id="ARBA00022643"/>
    </source>
</evidence>
<dbReference type="InterPro" id="IPR000262">
    <property type="entry name" value="FMN-dep_DH"/>
</dbReference>
<evidence type="ECO:0000259" key="8">
    <source>
        <dbReference type="PROSITE" id="PS51349"/>
    </source>
</evidence>
<keyword evidence="4" id="KW-0560">Oxidoreductase</keyword>
<dbReference type="PANTHER" id="PTHR10578:SF107">
    <property type="entry name" value="2-HYDROXYACID OXIDASE 1"/>
    <property type="match status" value="1"/>
</dbReference>
<evidence type="ECO:0000256" key="4">
    <source>
        <dbReference type="ARBA" id="ARBA00023002"/>
    </source>
</evidence>
<sequence>MTAVPPRAVPRPEELPGRVTLARMRELAHGRLDPLTIEYLETGAADQRTVLANERDFGRHRIASHVLRDVSAVSTVTEMLGHAFASPILVAPTGSHALFHPEGEKATARGAADAGCGYVMSGYSTTDPDDLEVDTSSMWLQVNVPPVRAVLDRIVERAGWHAALVVTVDTPVVGARESQTWDGLTLPPGLGFPLLDGLELRPEAGRGIYRTGLDASFGLDDLARIVEESSVPVVVKGIVRGDDARAAVDAGASAVIVSNHGGRNLDSGLSTVRALPGVVEGVAGRVPILLDGGIRRGTDVLIALALGASAVLVGRPILWGLTVAGSSGVRAVLDILGRELAMAMALCGVNTVIDIDTDLLSTDG</sequence>
<feature type="binding site" evidence="7">
    <location>
        <position position="258"/>
    </location>
    <ligand>
        <name>FMN</name>
        <dbReference type="ChEBI" id="CHEBI:58210"/>
    </ligand>
</feature>
<dbReference type="GO" id="GO:0016491">
    <property type="term" value="F:oxidoreductase activity"/>
    <property type="evidence" value="ECO:0007669"/>
    <property type="project" value="UniProtKB-KW"/>
</dbReference>
<dbReference type="SUPFAM" id="SSF51395">
    <property type="entry name" value="FMN-linked oxidoreductases"/>
    <property type="match status" value="1"/>
</dbReference>
<dbReference type="OrthoDB" id="9770452at2"/>
<comment type="caution">
    <text evidence="9">The sequence shown here is derived from an EMBL/GenBank/DDBJ whole genome shotgun (WGS) entry which is preliminary data.</text>
</comment>
<dbReference type="GO" id="GO:0010181">
    <property type="term" value="F:FMN binding"/>
    <property type="evidence" value="ECO:0007669"/>
    <property type="project" value="InterPro"/>
</dbReference>
<feature type="binding site" evidence="7">
    <location>
        <position position="121"/>
    </location>
    <ligand>
        <name>FMN</name>
        <dbReference type="ChEBI" id="CHEBI:58210"/>
    </ligand>
</feature>
<accession>A0A554S9Y7</accession>
<feature type="active site" description="Proton acceptor" evidence="6">
    <location>
        <position position="260"/>
    </location>
</feature>
<evidence type="ECO:0000256" key="1">
    <source>
        <dbReference type="ARBA" id="ARBA00001917"/>
    </source>
</evidence>
<feature type="binding site" evidence="7">
    <location>
        <position position="260"/>
    </location>
    <ligand>
        <name>glyoxylate</name>
        <dbReference type="ChEBI" id="CHEBI:36655"/>
    </ligand>
</feature>
<feature type="binding site" evidence="7">
    <location>
        <begin position="291"/>
        <end position="295"/>
    </location>
    <ligand>
        <name>FMN</name>
        <dbReference type="ChEBI" id="CHEBI:58210"/>
    </ligand>
</feature>
<evidence type="ECO:0000313" key="9">
    <source>
        <dbReference type="EMBL" id="TSD63139.1"/>
    </source>
</evidence>
<feature type="binding site" evidence="7">
    <location>
        <position position="39"/>
    </location>
    <ligand>
        <name>glyoxylate</name>
        <dbReference type="ChEBI" id="CHEBI:36655"/>
    </ligand>
</feature>
<protein>
    <submittedName>
        <fullName evidence="9">Alpha-hydroxy-acid oxidizing protein</fullName>
    </submittedName>
</protein>
<organism evidence="9 10">
    <name type="scientific">Aeromicrobium piscarium</name>
    <dbReference type="NCBI Taxonomy" id="2590901"/>
    <lineage>
        <taxon>Bacteria</taxon>
        <taxon>Bacillati</taxon>
        <taxon>Actinomycetota</taxon>
        <taxon>Actinomycetes</taxon>
        <taxon>Propionibacteriales</taxon>
        <taxon>Nocardioidaceae</taxon>
        <taxon>Aeromicrobium</taxon>
    </lineage>
</organism>
<dbReference type="InterPro" id="IPR012133">
    <property type="entry name" value="Alpha-hydoxy_acid_DH_FMN"/>
</dbReference>
<keyword evidence="3 7" id="KW-0288">FMN</keyword>
<gene>
    <name evidence="9" type="ORF">FNM00_09455</name>
</gene>
<feature type="binding site" evidence="7">
    <location>
        <begin position="92"/>
        <end position="94"/>
    </location>
    <ligand>
        <name>FMN</name>
        <dbReference type="ChEBI" id="CHEBI:58210"/>
    </ligand>
</feature>
<dbReference type="Pfam" id="PF01070">
    <property type="entry name" value="FMN_dh"/>
    <property type="match status" value="1"/>
</dbReference>
<feature type="binding site" evidence="7">
    <location>
        <position position="236"/>
    </location>
    <ligand>
        <name>FMN</name>
        <dbReference type="ChEBI" id="CHEBI:58210"/>
    </ligand>
</feature>
<dbReference type="PIRSF" id="PIRSF000138">
    <property type="entry name" value="Al-hdrx_acd_dh"/>
    <property type="match status" value="1"/>
</dbReference>
<keyword evidence="10" id="KW-1185">Reference proteome</keyword>
<dbReference type="AlphaFoldDB" id="A0A554S9Y7"/>